<feature type="transmembrane region" description="Helical" evidence="10">
    <location>
        <begin position="89"/>
        <end position="113"/>
    </location>
</feature>
<dbReference type="GO" id="GO:0015379">
    <property type="term" value="F:potassium:chloride symporter activity"/>
    <property type="evidence" value="ECO:0007669"/>
    <property type="project" value="InterPro"/>
</dbReference>
<feature type="transmembrane region" description="Helical" evidence="10">
    <location>
        <begin position="205"/>
        <end position="223"/>
    </location>
</feature>
<evidence type="ECO:0000313" key="11">
    <source>
        <dbReference type="EMBL" id="NOG32492.1"/>
    </source>
</evidence>
<keyword evidence="8" id="KW-0406">Ion transport</keyword>
<feature type="transmembrane region" description="Helical" evidence="10">
    <location>
        <begin position="30"/>
        <end position="50"/>
    </location>
</feature>
<name>A0A7Y3TYC0_9GAMM</name>
<keyword evidence="4" id="KW-0633">Potassium transport</keyword>
<evidence type="ECO:0000256" key="6">
    <source>
        <dbReference type="ARBA" id="ARBA00022958"/>
    </source>
</evidence>
<keyword evidence="5 10" id="KW-0812">Transmembrane</keyword>
<evidence type="ECO:0000256" key="2">
    <source>
        <dbReference type="ARBA" id="ARBA00022448"/>
    </source>
</evidence>
<feature type="transmembrane region" description="Helical" evidence="10">
    <location>
        <begin position="419"/>
        <end position="439"/>
    </location>
</feature>
<evidence type="ECO:0000313" key="12">
    <source>
        <dbReference type="Proteomes" id="UP000588806"/>
    </source>
</evidence>
<gene>
    <name evidence="11" type="ORF">HLB35_13320</name>
</gene>
<organism evidence="11 12">
    <name type="scientific">Vreelandella azerica</name>
    <dbReference type="NCBI Taxonomy" id="2732867"/>
    <lineage>
        <taxon>Bacteria</taxon>
        <taxon>Pseudomonadati</taxon>
        <taxon>Pseudomonadota</taxon>
        <taxon>Gammaproteobacteria</taxon>
        <taxon>Oceanospirillales</taxon>
        <taxon>Halomonadaceae</taxon>
        <taxon>Vreelandella</taxon>
    </lineage>
</organism>
<dbReference type="Proteomes" id="UP000588806">
    <property type="component" value="Unassembled WGS sequence"/>
</dbReference>
<feature type="transmembrane region" description="Helical" evidence="10">
    <location>
        <begin position="56"/>
        <end position="77"/>
    </location>
</feature>
<dbReference type="InterPro" id="IPR004772">
    <property type="entry name" value="TrkH"/>
</dbReference>
<dbReference type="EMBL" id="JABFHI010000005">
    <property type="protein sequence ID" value="NOG32492.1"/>
    <property type="molecule type" value="Genomic_DNA"/>
</dbReference>
<dbReference type="PANTHER" id="PTHR32024:SF1">
    <property type="entry name" value="KTR SYSTEM POTASSIUM UPTAKE PROTEIN B"/>
    <property type="match status" value="1"/>
</dbReference>
<reference evidence="11 12" key="1">
    <citation type="submission" date="2020-05" db="EMBL/GenBank/DDBJ databases">
        <authorList>
            <person name="Ruan W."/>
            <person name="Jeon C.O."/>
            <person name="Chun B.H."/>
        </authorList>
    </citation>
    <scope>NUCLEOTIDE SEQUENCE [LARGE SCALE GENOMIC DNA]</scope>
    <source>
        <strain evidence="11 12">TBZ9</strain>
    </source>
</reference>
<evidence type="ECO:0000256" key="9">
    <source>
        <dbReference type="ARBA" id="ARBA00023136"/>
    </source>
</evidence>
<dbReference type="InterPro" id="IPR003445">
    <property type="entry name" value="Cat_transpt"/>
</dbReference>
<accession>A0A7Y3TYC0</accession>
<reference evidence="11 12" key="2">
    <citation type="submission" date="2020-06" db="EMBL/GenBank/DDBJ databases">
        <title>Halomonas songnenensis sp. nov., a moderately halophilic bacterium isolated from saline and alkaline soils.</title>
        <authorList>
            <person name="Jiang J."/>
            <person name="Pan Y."/>
        </authorList>
    </citation>
    <scope>NUCLEOTIDE SEQUENCE [LARGE SCALE GENOMIC DNA]</scope>
    <source>
        <strain evidence="11 12">TBZ9</strain>
    </source>
</reference>
<dbReference type="PANTHER" id="PTHR32024">
    <property type="entry name" value="TRK SYSTEM POTASSIUM UPTAKE PROTEIN TRKG-RELATED"/>
    <property type="match status" value="1"/>
</dbReference>
<keyword evidence="12" id="KW-1185">Reference proteome</keyword>
<feature type="transmembrane region" description="Helical" evidence="10">
    <location>
        <begin position="363"/>
        <end position="385"/>
    </location>
</feature>
<evidence type="ECO:0000256" key="4">
    <source>
        <dbReference type="ARBA" id="ARBA00022538"/>
    </source>
</evidence>
<keyword evidence="9 10" id="KW-0472">Membrane</keyword>
<feature type="transmembrane region" description="Helical" evidence="10">
    <location>
        <begin position="143"/>
        <end position="164"/>
    </location>
</feature>
<dbReference type="Pfam" id="PF02386">
    <property type="entry name" value="TrkH"/>
    <property type="match status" value="1"/>
</dbReference>
<evidence type="ECO:0000256" key="8">
    <source>
        <dbReference type="ARBA" id="ARBA00023065"/>
    </source>
</evidence>
<dbReference type="NCBIfam" id="TIGR00933">
    <property type="entry name" value="2a38"/>
    <property type="match status" value="1"/>
</dbReference>
<comment type="caution">
    <text evidence="11">The sequence shown here is derived from an EMBL/GenBank/DDBJ whole genome shotgun (WGS) entry which is preliminary data.</text>
</comment>
<evidence type="ECO:0000256" key="3">
    <source>
        <dbReference type="ARBA" id="ARBA00022475"/>
    </source>
</evidence>
<feature type="transmembrane region" description="Helical" evidence="10">
    <location>
        <begin position="298"/>
        <end position="318"/>
    </location>
</feature>
<keyword evidence="6" id="KW-0630">Potassium</keyword>
<evidence type="ECO:0000256" key="5">
    <source>
        <dbReference type="ARBA" id="ARBA00022692"/>
    </source>
</evidence>
<feature type="transmembrane region" description="Helical" evidence="10">
    <location>
        <begin position="235"/>
        <end position="260"/>
    </location>
</feature>
<sequence length="457" mass="49149">MKVHFLDLIPDRRKNRSDSGRKQGMNPPRLLLEAFLILIFIGACLLKLPFASVEALTWMEAAFTATSAVTVTGLVVVDTSSQFSVFGQLVILCLIQLGGLGLMTFAVLTALALGFKLRLKHQLAAQEAFNEISLQTARRAGGFIALFALTAEAFGIIMLAIFFVPELGWERGLYEALFYTVSAFNNAGFALSSDSLSAYVSHPGISLSVTALFITGGLGYIVIMEVINQRRWSRFSVYVKVILLATLLLNLTATLAILLLEFDNPATLGGLDSLWDKLLAAWFQGVTPRTAGFNTLDIGALTAGTSVLMLMLMFIGGAPNSTASGIKISTFVILLSATRSFLRGNKNVSFYRRSLSSDTVLKALATATIGMAVIFIAVLTLSILVKDDFLNIAFEAVSAFGTVGLSRGTTGELGTAGQLVIMAVMLIGRLGPLTLGYTLTVRRRSHVRYANTEFPVG</sequence>
<evidence type="ECO:0000256" key="1">
    <source>
        <dbReference type="ARBA" id="ARBA00004651"/>
    </source>
</evidence>
<keyword evidence="3" id="KW-1003">Cell membrane</keyword>
<dbReference type="AlphaFoldDB" id="A0A7Y3TYC0"/>
<proteinExistence type="predicted"/>
<evidence type="ECO:0000256" key="7">
    <source>
        <dbReference type="ARBA" id="ARBA00022989"/>
    </source>
</evidence>
<comment type="subcellular location">
    <subcellularLocation>
        <location evidence="1">Cell membrane</location>
        <topology evidence="1">Multi-pass membrane protein</topology>
    </subcellularLocation>
</comment>
<keyword evidence="2" id="KW-0813">Transport</keyword>
<protein>
    <submittedName>
        <fullName evidence="11">Ktr system potassium transporter B</fullName>
    </submittedName>
</protein>
<dbReference type="GO" id="GO:0005886">
    <property type="term" value="C:plasma membrane"/>
    <property type="evidence" value="ECO:0007669"/>
    <property type="project" value="UniProtKB-SubCell"/>
</dbReference>
<keyword evidence="7 10" id="KW-1133">Transmembrane helix</keyword>
<evidence type="ECO:0000256" key="10">
    <source>
        <dbReference type="SAM" id="Phobius"/>
    </source>
</evidence>